<reference evidence="2" key="1">
    <citation type="journal article" date="2019" name="Int. J. Syst. Evol. Microbiol.">
        <title>The Global Catalogue of Microorganisms (GCM) 10K type strain sequencing project: providing services to taxonomists for standard genome sequencing and annotation.</title>
        <authorList>
            <consortium name="The Broad Institute Genomics Platform"/>
            <consortium name="The Broad Institute Genome Sequencing Center for Infectious Disease"/>
            <person name="Wu L."/>
            <person name="Ma J."/>
        </authorList>
    </citation>
    <scope>NUCLEOTIDE SEQUENCE [LARGE SCALE GENOMIC DNA]</scope>
    <source>
        <strain evidence="2">CCUG 53762</strain>
    </source>
</reference>
<protein>
    <submittedName>
        <fullName evidence="1">VOC family protein</fullName>
    </submittedName>
</protein>
<name>A0ABW4IF69_9SPHI</name>
<evidence type="ECO:0000313" key="2">
    <source>
        <dbReference type="Proteomes" id="UP001597118"/>
    </source>
</evidence>
<evidence type="ECO:0000313" key="1">
    <source>
        <dbReference type="EMBL" id="MFD1630679.1"/>
    </source>
</evidence>
<dbReference type="Proteomes" id="UP001597118">
    <property type="component" value="Unassembled WGS sequence"/>
</dbReference>
<dbReference type="Gene3D" id="3.10.180.10">
    <property type="entry name" value="2,3-Dihydroxybiphenyl 1,2-Dioxygenase, domain 1"/>
    <property type="match status" value="1"/>
</dbReference>
<comment type="caution">
    <text evidence="1">The sequence shown here is derived from an EMBL/GenBank/DDBJ whole genome shotgun (WGS) entry which is preliminary data.</text>
</comment>
<dbReference type="EMBL" id="JBHUDG010000019">
    <property type="protein sequence ID" value="MFD1630679.1"/>
    <property type="molecule type" value="Genomic_DNA"/>
</dbReference>
<gene>
    <name evidence="1" type="ORF">ACFSAH_12370</name>
</gene>
<dbReference type="SUPFAM" id="SSF54593">
    <property type="entry name" value="Glyoxalase/Bleomycin resistance protein/Dihydroxybiphenyl dioxygenase"/>
    <property type="match status" value="1"/>
</dbReference>
<keyword evidence="2" id="KW-1185">Reference proteome</keyword>
<accession>A0ABW4IF69</accession>
<proteinExistence type="predicted"/>
<organism evidence="1 2">
    <name type="scientific">Pseudopedobacter beijingensis</name>
    <dbReference type="NCBI Taxonomy" id="1207056"/>
    <lineage>
        <taxon>Bacteria</taxon>
        <taxon>Pseudomonadati</taxon>
        <taxon>Bacteroidota</taxon>
        <taxon>Sphingobacteriia</taxon>
        <taxon>Sphingobacteriales</taxon>
        <taxon>Sphingobacteriaceae</taxon>
        <taxon>Pseudopedobacter</taxon>
    </lineage>
</organism>
<sequence length="71" mass="7906">MDTQKGSEMMISIDLESKAEIDTLTKKVIEAGGNVFSKPQFVQGGIYGMAFTDLDGHRWNAIYMDMSTINQ</sequence>
<dbReference type="InterPro" id="IPR029068">
    <property type="entry name" value="Glyas_Bleomycin-R_OHBP_Dase"/>
</dbReference>
<dbReference type="RefSeq" id="WP_379663057.1">
    <property type="nucleotide sequence ID" value="NZ_JBHUDG010000019.1"/>
</dbReference>